<feature type="transmembrane region" description="Helical" evidence="1">
    <location>
        <begin position="42"/>
        <end position="59"/>
    </location>
</feature>
<keyword evidence="1" id="KW-0812">Transmembrane</keyword>
<keyword evidence="1" id="KW-0472">Membrane</keyword>
<accession>A0AAW1NKJ1</accession>
<dbReference type="AlphaFoldDB" id="A0AAW1NKJ1"/>
<organism evidence="2 3">
    <name type="scientific">Popillia japonica</name>
    <name type="common">Japanese beetle</name>
    <dbReference type="NCBI Taxonomy" id="7064"/>
    <lineage>
        <taxon>Eukaryota</taxon>
        <taxon>Metazoa</taxon>
        <taxon>Ecdysozoa</taxon>
        <taxon>Arthropoda</taxon>
        <taxon>Hexapoda</taxon>
        <taxon>Insecta</taxon>
        <taxon>Pterygota</taxon>
        <taxon>Neoptera</taxon>
        <taxon>Endopterygota</taxon>
        <taxon>Coleoptera</taxon>
        <taxon>Polyphaga</taxon>
        <taxon>Scarabaeiformia</taxon>
        <taxon>Scarabaeidae</taxon>
        <taxon>Rutelinae</taxon>
        <taxon>Popillia</taxon>
    </lineage>
</organism>
<evidence type="ECO:0000313" key="2">
    <source>
        <dbReference type="EMBL" id="KAK9758502.1"/>
    </source>
</evidence>
<dbReference type="Proteomes" id="UP001458880">
    <property type="component" value="Unassembled WGS sequence"/>
</dbReference>
<keyword evidence="1" id="KW-1133">Transmembrane helix</keyword>
<name>A0AAW1NKJ1_POPJA</name>
<keyword evidence="3" id="KW-1185">Reference proteome</keyword>
<proteinExistence type="predicted"/>
<gene>
    <name evidence="2" type="ORF">QE152_g500</name>
</gene>
<protein>
    <recommendedName>
        <fullName evidence="4">Vezatin</fullName>
    </recommendedName>
</protein>
<comment type="caution">
    <text evidence="2">The sequence shown here is derived from an EMBL/GenBank/DDBJ whole genome shotgun (WGS) entry which is preliminary data.</text>
</comment>
<reference evidence="2 3" key="1">
    <citation type="journal article" date="2024" name="BMC Genomics">
        <title>De novo assembly and annotation of Popillia japonica's genome with initial clues to its potential as an invasive pest.</title>
        <authorList>
            <person name="Cucini C."/>
            <person name="Boschi S."/>
            <person name="Funari R."/>
            <person name="Cardaioli E."/>
            <person name="Iannotti N."/>
            <person name="Marturano G."/>
            <person name="Paoli F."/>
            <person name="Bruttini M."/>
            <person name="Carapelli A."/>
            <person name="Frati F."/>
            <person name="Nardi F."/>
        </authorList>
    </citation>
    <scope>NUCLEOTIDE SEQUENCE [LARGE SCALE GENOMIC DNA]</scope>
    <source>
        <strain evidence="2">DMR45628</strain>
    </source>
</reference>
<sequence length="525" mass="59962">MIYENIMEDCVQSIFKSGMLLNEHDELLSQFWKPMPPNNPNYTKLYIASAGLLGGFLIGTCKNWIILQIVTVIPIGTGICRFVHQKRKIKCCRDQFALLINRLQEVYGLTKKILQQYQLRKANINKLNANTKQIIEGVILNHMLSLLVDAGEHTFDLILFSNRTLKEIGTIINVEDLNFIFSVDLEEEKYKFNDATEESILSMYDKIYMTYIYMSSSLLCAFGLSLCNNQWKLNLQVSTLFVAILPRYLTYVVHIHGKLKDIYHLMCNTMHIDNIPVAKINKPIINMVNNLREQIQVSYHVVTALQSQLINNCDGELEVTAYLNDLETLFAQCNDTFNILQYSTHKIPDKGTEVIPTKSIKDVDDEDDSIIIKHTDIAKDISADEEFNLSIHDSDSSDDETTSNLEYEQLLEYVKTQKLMIRELNEELRKRNYIKQDIPPVAAKRRNINAVPPCPPLPDVSSPEMRIPHIPPPPASSESFGCEEQNYISNDFLAQIRAAATNRGFEETIFGEDIIESSSDDSSLN</sequence>
<dbReference type="EMBL" id="JASPKY010000003">
    <property type="protein sequence ID" value="KAK9758502.1"/>
    <property type="molecule type" value="Genomic_DNA"/>
</dbReference>
<evidence type="ECO:0000256" key="1">
    <source>
        <dbReference type="SAM" id="Phobius"/>
    </source>
</evidence>
<evidence type="ECO:0008006" key="4">
    <source>
        <dbReference type="Google" id="ProtNLM"/>
    </source>
</evidence>
<evidence type="ECO:0000313" key="3">
    <source>
        <dbReference type="Proteomes" id="UP001458880"/>
    </source>
</evidence>